<feature type="transmembrane region" description="Helical" evidence="2">
    <location>
        <begin position="214"/>
        <end position="238"/>
    </location>
</feature>
<sequence length="274" mass="30905">MSSRDPESRPDEATPLLRSPSNERNDAPVGRSTPASEHNDVTEEINVIGRPGLPSNYKAIFTGFVVSLVVGIVTLAFLFTESLLAEYGREQFDFSDLWFMNDIRVMIFWTCIISIAFSISNIICLRRTRKPFSAIINAVVLGMFTFMVIVAVAQFTDGFRYPPTYCRVPIPDDDLPDYPEDPSDGYPDYLDSWSSGSFEECQKWAPKMQAIKEVFLYITAFYSVTLAVLFIVVLYDAIRVTTRFFRTTNVSPRLRRFGTGQLTFEPGEEVAASG</sequence>
<feature type="region of interest" description="Disordered" evidence="1">
    <location>
        <begin position="1"/>
        <end position="41"/>
    </location>
</feature>
<proteinExistence type="predicted"/>
<keyword evidence="2" id="KW-0812">Transmembrane</keyword>
<dbReference type="OrthoDB" id="5091793at2759"/>
<evidence type="ECO:0000313" key="3">
    <source>
        <dbReference type="EMBL" id="KAF7551985.1"/>
    </source>
</evidence>
<feature type="compositionally biased region" description="Basic and acidic residues" evidence="1">
    <location>
        <begin position="1"/>
        <end position="12"/>
    </location>
</feature>
<dbReference type="Proteomes" id="UP000722485">
    <property type="component" value="Unassembled WGS sequence"/>
</dbReference>
<reference evidence="3" key="1">
    <citation type="submission" date="2020-03" db="EMBL/GenBank/DDBJ databases">
        <title>Draft Genome Sequence of Cylindrodendrum hubeiense.</title>
        <authorList>
            <person name="Buettner E."/>
            <person name="Kellner H."/>
        </authorList>
    </citation>
    <scope>NUCLEOTIDE SEQUENCE</scope>
    <source>
        <strain evidence="3">IHI 201604</strain>
    </source>
</reference>
<dbReference type="EMBL" id="JAANBB010000068">
    <property type="protein sequence ID" value="KAF7551985.1"/>
    <property type="molecule type" value="Genomic_DNA"/>
</dbReference>
<feature type="transmembrane region" description="Helical" evidence="2">
    <location>
        <begin position="59"/>
        <end position="79"/>
    </location>
</feature>
<accession>A0A9P5HDL9</accession>
<organism evidence="3 4">
    <name type="scientific">Cylindrodendrum hubeiense</name>
    <dbReference type="NCBI Taxonomy" id="595255"/>
    <lineage>
        <taxon>Eukaryota</taxon>
        <taxon>Fungi</taxon>
        <taxon>Dikarya</taxon>
        <taxon>Ascomycota</taxon>
        <taxon>Pezizomycotina</taxon>
        <taxon>Sordariomycetes</taxon>
        <taxon>Hypocreomycetidae</taxon>
        <taxon>Hypocreales</taxon>
        <taxon>Nectriaceae</taxon>
        <taxon>Cylindrodendrum</taxon>
    </lineage>
</organism>
<evidence type="ECO:0000256" key="2">
    <source>
        <dbReference type="SAM" id="Phobius"/>
    </source>
</evidence>
<gene>
    <name evidence="3" type="ORF">G7Z17_g4609</name>
</gene>
<name>A0A9P5HDL9_9HYPO</name>
<evidence type="ECO:0000313" key="4">
    <source>
        <dbReference type="Proteomes" id="UP000722485"/>
    </source>
</evidence>
<protein>
    <submittedName>
        <fullName evidence="3">Uncharacterized protein</fullName>
    </submittedName>
</protein>
<feature type="transmembrane region" description="Helical" evidence="2">
    <location>
        <begin position="106"/>
        <end position="125"/>
    </location>
</feature>
<dbReference type="AlphaFoldDB" id="A0A9P5HDL9"/>
<keyword evidence="2" id="KW-1133">Transmembrane helix</keyword>
<comment type="caution">
    <text evidence="3">The sequence shown here is derived from an EMBL/GenBank/DDBJ whole genome shotgun (WGS) entry which is preliminary data.</text>
</comment>
<keyword evidence="4" id="KW-1185">Reference proteome</keyword>
<evidence type="ECO:0000256" key="1">
    <source>
        <dbReference type="SAM" id="MobiDB-lite"/>
    </source>
</evidence>
<feature type="transmembrane region" description="Helical" evidence="2">
    <location>
        <begin position="132"/>
        <end position="155"/>
    </location>
</feature>
<keyword evidence="2" id="KW-0472">Membrane</keyword>